<dbReference type="Gene3D" id="3.30.420.10">
    <property type="entry name" value="Ribonuclease H-like superfamily/Ribonuclease H"/>
    <property type="match status" value="1"/>
</dbReference>
<reference evidence="2" key="1">
    <citation type="submission" date="2019-12" db="EMBL/GenBank/DDBJ databases">
        <title>Genome sequencing and annotation of Brassica cretica.</title>
        <authorList>
            <person name="Studholme D.J."/>
            <person name="Sarris P."/>
        </authorList>
    </citation>
    <scope>NUCLEOTIDE SEQUENCE</scope>
    <source>
        <strain evidence="2">PFS-109/04</strain>
        <tissue evidence="2">Leaf</tissue>
    </source>
</reference>
<dbReference type="Proteomes" id="UP000712600">
    <property type="component" value="Unassembled WGS sequence"/>
</dbReference>
<dbReference type="InterPro" id="IPR036397">
    <property type="entry name" value="RNaseH_sf"/>
</dbReference>
<protein>
    <recommendedName>
        <fullName evidence="1">RNase H type-1 domain-containing protein</fullName>
    </recommendedName>
</protein>
<evidence type="ECO:0000313" key="2">
    <source>
        <dbReference type="EMBL" id="KAF3599963.1"/>
    </source>
</evidence>
<dbReference type="PANTHER" id="PTHR34146">
    <property type="entry name" value="POLYNUCLEOTIDYL TRANSFERASE, RIBONUCLEASE H-LIKE SUPERFAMILY PROTEIN-RELATED"/>
    <property type="match status" value="1"/>
</dbReference>
<dbReference type="GO" id="GO:0003676">
    <property type="term" value="F:nucleic acid binding"/>
    <property type="evidence" value="ECO:0007669"/>
    <property type="project" value="InterPro"/>
</dbReference>
<evidence type="ECO:0000313" key="3">
    <source>
        <dbReference type="Proteomes" id="UP000712600"/>
    </source>
</evidence>
<dbReference type="AlphaFoldDB" id="A0A8S9SJ27"/>
<gene>
    <name evidence="2" type="ORF">F2Q69_00037190</name>
</gene>
<sequence length="205" mass="23480">MRNKLVFENKRDHIIRVIHAAAMDIRIWTEANAQNDMALQRVSRLAPETIHDVLPHEAQLYCIVDASWKSPSEKIGIGWFLFSKESTLKLQGSSAMDATGTPLVAEAVAMWKALCQLHRLHYKNVAFLGDRLKLIHQLECAMEDKQHMENHISEASSTIHDIKVIAKENLYSFYHVPHIFTNVVDSLAKNVRTNNQSYVISWPCY</sequence>
<dbReference type="InterPro" id="IPR012337">
    <property type="entry name" value="RNaseH-like_sf"/>
</dbReference>
<name>A0A8S9SJ27_BRACR</name>
<dbReference type="GO" id="GO:0004523">
    <property type="term" value="F:RNA-DNA hybrid ribonuclease activity"/>
    <property type="evidence" value="ECO:0007669"/>
    <property type="project" value="InterPro"/>
</dbReference>
<proteinExistence type="predicted"/>
<dbReference type="InterPro" id="IPR002156">
    <property type="entry name" value="RNaseH_domain"/>
</dbReference>
<evidence type="ECO:0000259" key="1">
    <source>
        <dbReference type="Pfam" id="PF13456"/>
    </source>
</evidence>
<dbReference type="Pfam" id="PF13456">
    <property type="entry name" value="RVT_3"/>
    <property type="match status" value="1"/>
</dbReference>
<feature type="domain" description="RNase H type-1" evidence="1">
    <location>
        <begin position="64"/>
        <end position="190"/>
    </location>
</feature>
<dbReference type="PANTHER" id="PTHR34146:SF3">
    <property type="entry name" value="POLYNUCLEOTIDYL TRANSFERASE, RIBONUCLEASE H-LIKE SUPERFAMILY PROTEIN"/>
    <property type="match status" value="1"/>
</dbReference>
<comment type="caution">
    <text evidence="2">The sequence shown here is derived from an EMBL/GenBank/DDBJ whole genome shotgun (WGS) entry which is preliminary data.</text>
</comment>
<dbReference type="EMBL" id="QGKX02000004">
    <property type="protein sequence ID" value="KAF3599963.1"/>
    <property type="molecule type" value="Genomic_DNA"/>
</dbReference>
<organism evidence="2 3">
    <name type="scientific">Brassica cretica</name>
    <name type="common">Mustard</name>
    <dbReference type="NCBI Taxonomy" id="69181"/>
    <lineage>
        <taxon>Eukaryota</taxon>
        <taxon>Viridiplantae</taxon>
        <taxon>Streptophyta</taxon>
        <taxon>Embryophyta</taxon>
        <taxon>Tracheophyta</taxon>
        <taxon>Spermatophyta</taxon>
        <taxon>Magnoliopsida</taxon>
        <taxon>eudicotyledons</taxon>
        <taxon>Gunneridae</taxon>
        <taxon>Pentapetalae</taxon>
        <taxon>rosids</taxon>
        <taxon>malvids</taxon>
        <taxon>Brassicales</taxon>
        <taxon>Brassicaceae</taxon>
        <taxon>Brassiceae</taxon>
        <taxon>Brassica</taxon>
    </lineage>
</organism>
<dbReference type="SUPFAM" id="SSF53098">
    <property type="entry name" value="Ribonuclease H-like"/>
    <property type="match status" value="1"/>
</dbReference>
<accession>A0A8S9SJ27</accession>